<dbReference type="Gene3D" id="2.40.160.60">
    <property type="entry name" value="Outer membrane protein transport protein (OMPP1/FadL/TodX)"/>
    <property type="match status" value="1"/>
</dbReference>
<dbReference type="PANTHER" id="PTHR35093:SF8">
    <property type="entry name" value="OUTER MEMBRANE PROTEIN NMB0088-RELATED"/>
    <property type="match status" value="1"/>
</dbReference>
<dbReference type="GO" id="GO:0009279">
    <property type="term" value="C:cell outer membrane"/>
    <property type="evidence" value="ECO:0007669"/>
    <property type="project" value="UniProtKB-SubCell"/>
</dbReference>
<keyword evidence="6" id="KW-0472">Membrane</keyword>
<sequence>MKKRLGLILVFLLLVTGRAFGAGFQLFNEGSARVMGLGAAVTARDDMVESAWYNPSAAVFFSRPEVLAGSALVIPSIKYEPKAGGEYEMIDRVHPLPFFYGVFPVTERVALSFSFNLPYGLTTDWPDDWPGRYDADYTSLKTFFWVPSISFKLNDKFAIAVGAQLVYADAKMENAINVSPLPDVRARLEGSDWANGWLVALTFKPWEHTTFGLIYRSEINLDLEGVASYENVHPLLSNAFKRGDGEVFLTLPDTLSLGVSTRIIPGWILSADLLWSGWSSYENLTFKFEYLPGTGLPGTLVKPKNWHDRWALRLGAEYALKPSWKLRFGYVYDPSPIDDYTRGPELPTNDRQLFNIGVGYLKGNLQVNAAYTYLIMDDASTAPLGSPANSSGLDGDYEGDTHIFGVDVKLKF</sequence>
<protein>
    <recommendedName>
        <fullName evidence="10">Long-chain fatty acid transporter</fullName>
    </recommendedName>
</protein>
<dbReference type="Pfam" id="PF03349">
    <property type="entry name" value="Toluene_X"/>
    <property type="match status" value="1"/>
</dbReference>
<comment type="caution">
    <text evidence="8">The sequence shown here is derived from an EMBL/GenBank/DDBJ whole genome shotgun (WGS) entry which is preliminary data.</text>
</comment>
<dbReference type="InterPro" id="IPR005017">
    <property type="entry name" value="OMPP1/FadL/TodX"/>
</dbReference>
<evidence type="ECO:0000256" key="3">
    <source>
        <dbReference type="ARBA" id="ARBA00022452"/>
    </source>
</evidence>
<evidence type="ECO:0000256" key="6">
    <source>
        <dbReference type="ARBA" id="ARBA00023136"/>
    </source>
</evidence>
<keyword evidence="7" id="KW-0998">Cell outer membrane</keyword>
<evidence type="ECO:0000256" key="4">
    <source>
        <dbReference type="ARBA" id="ARBA00022692"/>
    </source>
</evidence>
<dbReference type="OrthoDB" id="9922at2"/>
<accession>A0A177E897</accession>
<comment type="subcellular location">
    <subcellularLocation>
        <location evidence="1">Cell outer membrane</location>
        <topology evidence="1">Multi-pass membrane protein</topology>
    </subcellularLocation>
</comment>
<gene>
    <name evidence="8" type="ORF">TH606_04010</name>
</gene>
<comment type="similarity">
    <text evidence="2">Belongs to the OmpP1/FadL family.</text>
</comment>
<evidence type="ECO:0000256" key="1">
    <source>
        <dbReference type="ARBA" id="ARBA00004571"/>
    </source>
</evidence>
<evidence type="ECO:0008006" key="10">
    <source>
        <dbReference type="Google" id="ProtNLM"/>
    </source>
</evidence>
<evidence type="ECO:0000256" key="2">
    <source>
        <dbReference type="ARBA" id="ARBA00008163"/>
    </source>
</evidence>
<reference evidence="8 9" key="1">
    <citation type="submission" date="2016-02" db="EMBL/GenBank/DDBJ databases">
        <title>Draft genome sequence of Thermodesulfatator sp. S606.</title>
        <authorList>
            <person name="Lai Q."/>
            <person name="Cao J."/>
            <person name="Dupont S."/>
            <person name="Shao Z."/>
            <person name="Jebbar M."/>
            <person name="Alain K."/>
        </authorList>
    </citation>
    <scope>NUCLEOTIDE SEQUENCE [LARGE SCALE GENOMIC DNA]</scope>
    <source>
        <strain evidence="8 9">S606</strain>
    </source>
</reference>
<keyword evidence="9" id="KW-1185">Reference proteome</keyword>
<dbReference type="SUPFAM" id="SSF56935">
    <property type="entry name" value="Porins"/>
    <property type="match status" value="1"/>
</dbReference>
<evidence type="ECO:0000256" key="7">
    <source>
        <dbReference type="ARBA" id="ARBA00023237"/>
    </source>
</evidence>
<dbReference type="AlphaFoldDB" id="A0A177E897"/>
<name>A0A177E897_9BACT</name>
<keyword evidence="3" id="KW-1134">Transmembrane beta strand</keyword>
<dbReference type="RefSeq" id="WP_068541492.1">
    <property type="nucleotide sequence ID" value="NZ_LSFI01000015.1"/>
</dbReference>
<dbReference type="Proteomes" id="UP000076964">
    <property type="component" value="Unassembled WGS sequence"/>
</dbReference>
<evidence type="ECO:0000313" key="8">
    <source>
        <dbReference type="EMBL" id="OAG28008.1"/>
    </source>
</evidence>
<dbReference type="EMBL" id="LSFI01000015">
    <property type="protein sequence ID" value="OAG28008.1"/>
    <property type="molecule type" value="Genomic_DNA"/>
</dbReference>
<dbReference type="PANTHER" id="PTHR35093">
    <property type="entry name" value="OUTER MEMBRANE PROTEIN NMB0088-RELATED"/>
    <property type="match status" value="1"/>
</dbReference>
<evidence type="ECO:0000256" key="5">
    <source>
        <dbReference type="ARBA" id="ARBA00022729"/>
    </source>
</evidence>
<evidence type="ECO:0000313" key="9">
    <source>
        <dbReference type="Proteomes" id="UP000076964"/>
    </source>
</evidence>
<keyword evidence="5" id="KW-0732">Signal</keyword>
<proteinExistence type="inferred from homology"/>
<organism evidence="8 9">
    <name type="scientific">Thermodesulfatator autotrophicus</name>
    <dbReference type="NCBI Taxonomy" id="1795632"/>
    <lineage>
        <taxon>Bacteria</taxon>
        <taxon>Pseudomonadati</taxon>
        <taxon>Thermodesulfobacteriota</taxon>
        <taxon>Thermodesulfobacteria</taxon>
        <taxon>Thermodesulfobacteriales</taxon>
        <taxon>Thermodesulfatatoraceae</taxon>
        <taxon>Thermodesulfatator</taxon>
    </lineage>
</organism>
<keyword evidence="4" id="KW-0812">Transmembrane</keyword>
<dbReference type="GO" id="GO:0015483">
    <property type="term" value="F:long-chain fatty acid transporting porin activity"/>
    <property type="evidence" value="ECO:0007669"/>
    <property type="project" value="TreeGrafter"/>
</dbReference>